<protein>
    <recommendedName>
        <fullName evidence="8">AMP-dependent synthetase/ligase domain-containing protein</fullName>
    </recommendedName>
</protein>
<feature type="region of interest" description="Disordered" evidence="5">
    <location>
        <begin position="21"/>
        <end position="40"/>
    </location>
</feature>
<evidence type="ECO:0000256" key="5">
    <source>
        <dbReference type="SAM" id="MobiDB-lite"/>
    </source>
</evidence>
<keyword evidence="7" id="KW-1185">Reference proteome</keyword>
<comment type="caution">
    <text evidence="6">The sequence shown here is derived from an EMBL/GenBank/DDBJ whole genome shotgun (WGS) entry which is preliminary data.</text>
</comment>
<dbReference type="GO" id="GO:0035336">
    <property type="term" value="P:long-chain fatty-acyl-CoA metabolic process"/>
    <property type="evidence" value="ECO:0007669"/>
    <property type="project" value="TreeGrafter"/>
</dbReference>
<sequence length="143" mass="16191">MIDPRNETFLRARPLRRGESGGFSINVSSGSGGGTEWSKRKNRRFRRYSPHGVWTRLGKTESFEQLCTDSDVLEAVLKDLSTTGLSQGLEKFEIPSALTLCPDPWTPESGLITAAFKLKRKVVQRQFQDRINQMYSQKRPSSP</sequence>
<dbReference type="Proteomes" id="UP000318571">
    <property type="component" value="Chromosome 12"/>
</dbReference>
<evidence type="ECO:0000313" key="7">
    <source>
        <dbReference type="Proteomes" id="UP000318571"/>
    </source>
</evidence>
<organism evidence="6 7">
    <name type="scientific">Tigriopus californicus</name>
    <name type="common">Marine copepod</name>
    <dbReference type="NCBI Taxonomy" id="6832"/>
    <lineage>
        <taxon>Eukaryota</taxon>
        <taxon>Metazoa</taxon>
        <taxon>Ecdysozoa</taxon>
        <taxon>Arthropoda</taxon>
        <taxon>Crustacea</taxon>
        <taxon>Multicrustacea</taxon>
        <taxon>Hexanauplia</taxon>
        <taxon>Copepoda</taxon>
        <taxon>Harpacticoida</taxon>
        <taxon>Harpacticidae</taxon>
        <taxon>Tigriopus</taxon>
    </lineage>
</organism>
<evidence type="ECO:0000256" key="1">
    <source>
        <dbReference type="ARBA" id="ARBA00006432"/>
    </source>
</evidence>
<comment type="similarity">
    <text evidence="1">Belongs to the ATP-dependent AMP-binding enzyme family.</text>
</comment>
<gene>
    <name evidence="6" type="ORF">TCAL_14529</name>
</gene>
<evidence type="ECO:0000256" key="2">
    <source>
        <dbReference type="ARBA" id="ARBA00022598"/>
    </source>
</evidence>
<keyword evidence="2" id="KW-0436">Ligase</keyword>
<dbReference type="PANTHER" id="PTHR43272">
    <property type="entry name" value="LONG-CHAIN-FATTY-ACID--COA LIGASE"/>
    <property type="match status" value="1"/>
</dbReference>
<keyword evidence="4" id="KW-0067">ATP-binding</keyword>
<dbReference type="GO" id="GO:0005783">
    <property type="term" value="C:endoplasmic reticulum"/>
    <property type="evidence" value="ECO:0007669"/>
    <property type="project" value="TreeGrafter"/>
</dbReference>
<dbReference type="EMBL" id="VCGU01000001">
    <property type="protein sequence ID" value="TRY80383.1"/>
    <property type="molecule type" value="Genomic_DNA"/>
</dbReference>
<dbReference type="GO" id="GO:0030182">
    <property type="term" value="P:neuron differentiation"/>
    <property type="evidence" value="ECO:0007669"/>
    <property type="project" value="TreeGrafter"/>
</dbReference>
<proteinExistence type="inferred from homology"/>
<dbReference type="GO" id="GO:0004467">
    <property type="term" value="F:long-chain fatty acid-CoA ligase activity"/>
    <property type="evidence" value="ECO:0007669"/>
    <property type="project" value="TreeGrafter"/>
</dbReference>
<evidence type="ECO:0000256" key="4">
    <source>
        <dbReference type="ARBA" id="ARBA00022840"/>
    </source>
</evidence>
<dbReference type="AlphaFoldDB" id="A0A553PRT4"/>
<dbReference type="PANTHER" id="PTHR43272:SF83">
    <property type="entry name" value="ACYL-COA SYNTHETASE LONG-CHAIN, ISOFORM J"/>
    <property type="match status" value="1"/>
</dbReference>
<dbReference type="GO" id="GO:0005811">
    <property type="term" value="C:lipid droplet"/>
    <property type="evidence" value="ECO:0007669"/>
    <property type="project" value="TreeGrafter"/>
</dbReference>
<dbReference type="STRING" id="6832.A0A553PRT4"/>
<name>A0A553PRT4_TIGCA</name>
<evidence type="ECO:0000313" key="6">
    <source>
        <dbReference type="EMBL" id="TRY80383.1"/>
    </source>
</evidence>
<dbReference type="GO" id="GO:0005524">
    <property type="term" value="F:ATP binding"/>
    <property type="evidence" value="ECO:0007669"/>
    <property type="project" value="UniProtKB-KW"/>
</dbReference>
<keyword evidence="3" id="KW-0547">Nucleotide-binding</keyword>
<reference evidence="6 7" key="1">
    <citation type="journal article" date="2018" name="Nat. Ecol. Evol.">
        <title>Genomic signatures of mitonuclear coevolution across populations of Tigriopus californicus.</title>
        <authorList>
            <person name="Barreto F.S."/>
            <person name="Watson E.T."/>
            <person name="Lima T.G."/>
            <person name="Willett C.S."/>
            <person name="Edmands S."/>
            <person name="Li W."/>
            <person name="Burton R.S."/>
        </authorList>
    </citation>
    <scope>NUCLEOTIDE SEQUENCE [LARGE SCALE GENOMIC DNA]</scope>
    <source>
        <strain evidence="6 7">San Diego</strain>
    </source>
</reference>
<evidence type="ECO:0008006" key="8">
    <source>
        <dbReference type="Google" id="ProtNLM"/>
    </source>
</evidence>
<accession>A0A553PRT4</accession>
<evidence type="ECO:0000256" key="3">
    <source>
        <dbReference type="ARBA" id="ARBA00022741"/>
    </source>
</evidence>
<dbReference type="GO" id="GO:0005886">
    <property type="term" value="C:plasma membrane"/>
    <property type="evidence" value="ECO:0007669"/>
    <property type="project" value="TreeGrafter"/>
</dbReference>